<dbReference type="OrthoDB" id="1022638at2759"/>
<feature type="compositionally biased region" description="Polar residues" evidence="1">
    <location>
        <begin position="159"/>
        <end position="168"/>
    </location>
</feature>
<dbReference type="Proteomes" id="UP000813461">
    <property type="component" value="Unassembled WGS sequence"/>
</dbReference>
<evidence type="ECO:0000256" key="1">
    <source>
        <dbReference type="SAM" id="MobiDB-lite"/>
    </source>
</evidence>
<comment type="caution">
    <text evidence="3">The sequence shown here is derived from an EMBL/GenBank/DDBJ whole genome shotgun (WGS) entry which is preliminary data.</text>
</comment>
<protein>
    <recommendedName>
        <fullName evidence="2">BTB domain-containing protein</fullName>
    </recommendedName>
</protein>
<dbReference type="Gene3D" id="3.30.710.10">
    <property type="entry name" value="Potassium Channel Kv1.1, Chain A"/>
    <property type="match status" value="1"/>
</dbReference>
<evidence type="ECO:0000259" key="2">
    <source>
        <dbReference type="PROSITE" id="PS50097"/>
    </source>
</evidence>
<feature type="domain" description="BTB" evidence="2">
    <location>
        <begin position="24"/>
        <end position="95"/>
    </location>
</feature>
<organism evidence="3 4">
    <name type="scientific">Paraphoma chrysanthemicola</name>
    <dbReference type="NCBI Taxonomy" id="798071"/>
    <lineage>
        <taxon>Eukaryota</taxon>
        <taxon>Fungi</taxon>
        <taxon>Dikarya</taxon>
        <taxon>Ascomycota</taxon>
        <taxon>Pezizomycotina</taxon>
        <taxon>Dothideomycetes</taxon>
        <taxon>Pleosporomycetidae</taxon>
        <taxon>Pleosporales</taxon>
        <taxon>Pleosporineae</taxon>
        <taxon>Phaeosphaeriaceae</taxon>
        <taxon>Paraphoma</taxon>
    </lineage>
</organism>
<dbReference type="InterPro" id="IPR011333">
    <property type="entry name" value="SKP1/BTB/POZ_sf"/>
</dbReference>
<feature type="region of interest" description="Disordered" evidence="1">
    <location>
        <begin position="154"/>
        <end position="174"/>
    </location>
</feature>
<feature type="region of interest" description="Disordered" evidence="1">
    <location>
        <begin position="272"/>
        <end position="291"/>
    </location>
</feature>
<gene>
    <name evidence="3" type="ORF">FB567DRAFT_601146</name>
</gene>
<dbReference type="SUPFAM" id="SSF54695">
    <property type="entry name" value="POZ domain"/>
    <property type="match status" value="1"/>
</dbReference>
<dbReference type="CDD" id="cd18186">
    <property type="entry name" value="BTB_POZ_ZBTB_KLHL-like"/>
    <property type="match status" value="1"/>
</dbReference>
<evidence type="ECO:0000313" key="3">
    <source>
        <dbReference type="EMBL" id="KAH7095303.1"/>
    </source>
</evidence>
<reference evidence="3" key="1">
    <citation type="journal article" date="2021" name="Nat. Commun.">
        <title>Genetic determinants of endophytism in the Arabidopsis root mycobiome.</title>
        <authorList>
            <person name="Mesny F."/>
            <person name="Miyauchi S."/>
            <person name="Thiergart T."/>
            <person name="Pickel B."/>
            <person name="Atanasova L."/>
            <person name="Karlsson M."/>
            <person name="Huettel B."/>
            <person name="Barry K.W."/>
            <person name="Haridas S."/>
            <person name="Chen C."/>
            <person name="Bauer D."/>
            <person name="Andreopoulos W."/>
            <person name="Pangilinan J."/>
            <person name="LaButti K."/>
            <person name="Riley R."/>
            <person name="Lipzen A."/>
            <person name="Clum A."/>
            <person name="Drula E."/>
            <person name="Henrissat B."/>
            <person name="Kohler A."/>
            <person name="Grigoriev I.V."/>
            <person name="Martin F.M."/>
            <person name="Hacquard S."/>
        </authorList>
    </citation>
    <scope>NUCLEOTIDE SEQUENCE</scope>
    <source>
        <strain evidence="3">MPI-SDFR-AT-0120</strain>
    </source>
</reference>
<dbReference type="InterPro" id="IPR000210">
    <property type="entry name" value="BTB/POZ_dom"/>
</dbReference>
<dbReference type="AlphaFoldDB" id="A0A8K0W4W1"/>
<sequence>MATKRKRSNDILVPAKDALKFDNNTIRILVGVPSSPKEYFAYAFQLVDRSRFFRNALSHDWKEATEKIIKLPHDSSEVFGGYLSMVLTGNIAIGEELDREVEHPRDRVLEVVNERYRTLVELFVLRDKLQDVQGMNNVIDAAVEQDRIEYPYSDHSSDRQYGNANSTDEGIAPSEIRSNNALTGSMRHHILPNGYLIEYLYLNTVRPSNLRRLVVDIWTKYPRFLGKNLYKMEFHHEFVLAIAKRLVQLVPTVPTTSHANIDNLRPENYYQEDEINENKEEVPATKQAKTA</sequence>
<keyword evidence="4" id="KW-1185">Reference proteome</keyword>
<accession>A0A8K0W4W1</accession>
<evidence type="ECO:0000313" key="4">
    <source>
        <dbReference type="Proteomes" id="UP000813461"/>
    </source>
</evidence>
<dbReference type="EMBL" id="JAGMVJ010000001">
    <property type="protein sequence ID" value="KAH7095303.1"/>
    <property type="molecule type" value="Genomic_DNA"/>
</dbReference>
<name>A0A8K0W4W1_9PLEO</name>
<proteinExistence type="predicted"/>
<dbReference type="PROSITE" id="PS50097">
    <property type="entry name" value="BTB"/>
    <property type="match status" value="1"/>
</dbReference>